<organism evidence="1 2">
    <name type="scientific">Clostridium perfringens</name>
    <dbReference type="NCBI Taxonomy" id="1502"/>
    <lineage>
        <taxon>Bacteria</taxon>
        <taxon>Bacillati</taxon>
        <taxon>Bacillota</taxon>
        <taxon>Clostridia</taxon>
        <taxon>Eubacteriales</taxon>
        <taxon>Clostridiaceae</taxon>
        <taxon>Clostridium</taxon>
    </lineage>
</organism>
<reference evidence="1 2" key="1">
    <citation type="submission" date="2016-01" db="EMBL/GenBank/DDBJ databases">
        <authorList>
            <person name="Oliw E.H."/>
        </authorList>
    </citation>
    <scope>NUCLEOTIDE SEQUENCE [LARGE SCALE GENOMIC DNA]</scope>
    <source>
        <strain evidence="1 2">MJR7757A</strain>
    </source>
</reference>
<dbReference type="Proteomes" id="UP000070646">
    <property type="component" value="Unassembled WGS sequence"/>
</dbReference>
<sequence>MKKILYYAQIAKFAADFNLEHKRIKTGKHKEGIYHIQHIHSLHSNLKKWMGRFNSFASKYISNYMQWFK</sequence>
<evidence type="ECO:0008006" key="3">
    <source>
        <dbReference type="Google" id="ProtNLM"/>
    </source>
</evidence>
<dbReference type="AlphaFoldDB" id="A0A133MJS9"/>
<evidence type="ECO:0000313" key="1">
    <source>
        <dbReference type="EMBL" id="KXA04303.1"/>
    </source>
</evidence>
<comment type="caution">
    <text evidence="1">The sequence shown here is derived from an EMBL/GenBank/DDBJ whole genome shotgun (WGS) entry which is preliminary data.</text>
</comment>
<name>A0A133MJS9_CLOPF</name>
<protein>
    <recommendedName>
        <fullName evidence="3">Transposase</fullName>
    </recommendedName>
</protein>
<evidence type="ECO:0000313" key="2">
    <source>
        <dbReference type="Proteomes" id="UP000070646"/>
    </source>
</evidence>
<dbReference type="EMBL" id="LRPU01000232">
    <property type="protein sequence ID" value="KXA04303.1"/>
    <property type="molecule type" value="Genomic_DNA"/>
</dbReference>
<dbReference type="PATRIC" id="fig|1502.174.peg.3238"/>
<proteinExistence type="predicted"/>
<gene>
    <name evidence="1" type="ORF">HMPREF3222_03204</name>
</gene>
<accession>A0A133MJS9</accession>